<comment type="subcellular location">
    <subcellularLocation>
        <location evidence="1">Nucleus</location>
    </subcellularLocation>
</comment>
<gene>
    <name evidence="8" type="ORF">QYE76_016141</name>
</gene>
<dbReference type="InterPro" id="IPR016177">
    <property type="entry name" value="DNA-bd_dom_sf"/>
</dbReference>
<dbReference type="InterPro" id="IPR036955">
    <property type="entry name" value="AP2/ERF_dom_sf"/>
</dbReference>
<feature type="region of interest" description="Disordered" evidence="6">
    <location>
        <begin position="499"/>
        <end position="560"/>
    </location>
</feature>
<dbReference type="AlphaFoldDB" id="A0AAD8U7V4"/>
<feature type="region of interest" description="Disordered" evidence="6">
    <location>
        <begin position="1"/>
        <end position="28"/>
    </location>
</feature>
<dbReference type="PROSITE" id="PS51032">
    <property type="entry name" value="AP2_ERF"/>
    <property type="match status" value="1"/>
</dbReference>
<feature type="region of interest" description="Disordered" evidence="6">
    <location>
        <begin position="280"/>
        <end position="328"/>
    </location>
</feature>
<dbReference type="PANTHER" id="PTHR33377:SF64">
    <property type="entry name" value="NB-ARC DOMAIN-CONTAINING PROTEIN"/>
    <property type="match status" value="1"/>
</dbReference>
<keyword evidence="2" id="KW-0805">Transcription regulation</keyword>
<keyword evidence="3" id="KW-0238">DNA-binding</keyword>
<feature type="compositionally biased region" description="Low complexity" evidence="6">
    <location>
        <begin position="499"/>
        <end position="511"/>
    </location>
</feature>
<feature type="compositionally biased region" description="Low complexity" evidence="6">
    <location>
        <begin position="84"/>
        <end position="103"/>
    </location>
</feature>
<dbReference type="GO" id="GO:0003700">
    <property type="term" value="F:DNA-binding transcription factor activity"/>
    <property type="evidence" value="ECO:0007669"/>
    <property type="project" value="InterPro"/>
</dbReference>
<evidence type="ECO:0000313" key="9">
    <source>
        <dbReference type="Proteomes" id="UP001231189"/>
    </source>
</evidence>
<feature type="region of interest" description="Disordered" evidence="6">
    <location>
        <begin position="70"/>
        <end position="103"/>
    </location>
</feature>
<keyword evidence="9" id="KW-1185">Reference proteome</keyword>
<evidence type="ECO:0000256" key="2">
    <source>
        <dbReference type="ARBA" id="ARBA00023015"/>
    </source>
</evidence>
<reference evidence="8" key="1">
    <citation type="submission" date="2023-07" db="EMBL/GenBank/DDBJ databases">
        <title>A chromosome-level genome assembly of Lolium multiflorum.</title>
        <authorList>
            <person name="Chen Y."/>
            <person name="Copetti D."/>
            <person name="Kolliker R."/>
            <person name="Studer B."/>
        </authorList>
    </citation>
    <scope>NUCLEOTIDE SEQUENCE</scope>
    <source>
        <strain evidence="8">02402/16</strain>
        <tissue evidence="8">Leaf</tissue>
    </source>
</reference>
<evidence type="ECO:0000256" key="5">
    <source>
        <dbReference type="ARBA" id="ARBA00023242"/>
    </source>
</evidence>
<proteinExistence type="predicted"/>
<evidence type="ECO:0000256" key="4">
    <source>
        <dbReference type="ARBA" id="ARBA00023163"/>
    </source>
</evidence>
<dbReference type="GO" id="GO:0005634">
    <property type="term" value="C:nucleus"/>
    <property type="evidence" value="ECO:0007669"/>
    <property type="project" value="UniProtKB-SubCell"/>
</dbReference>
<evidence type="ECO:0000256" key="1">
    <source>
        <dbReference type="ARBA" id="ARBA00004123"/>
    </source>
</evidence>
<dbReference type="InterPro" id="IPR001471">
    <property type="entry name" value="AP2/ERF_dom"/>
</dbReference>
<feature type="domain" description="AP2/ERF" evidence="7">
    <location>
        <begin position="10"/>
        <end position="65"/>
    </location>
</feature>
<comment type="caution">
    <text evidence="8">The sequence shown here is derived from an EMBL/GenBank/DDBJ whole genome shotgun (WGS) entry which is preliminary data.</text>
</comment>
<evidence type="ECO:0000259" key="7">
    <source>
        <dbReference type="PROSITE" id="PS51032"/>
    </source>
</evidence>
<sequence length="596" mass="63870">MHLRRRSASGYFGVQARPSGRSDAEIRSGDERIRLGTFDTAHEAAGAYDAVAWRLGRSRRTMNFHDVWTREQAEASRRHRRPSRASSSAADGSSSSGFSSPSATNASASMLGDIVSRAISVVVQKCREQTTANEETTIEDNLQRLHQLLLRISAVIEEAEGRCITNQGMIRQVSMMIKQMFRGYYLLDSFKCRNNKTDDEEVSLSSFAQSKFNPAKRFRRLSSNTQIESMDMQSPISMVDGHFSSKAVAAEELSVALSSVSSPSQRLVVQDVASEALAKKVQVTPSTSRGRRNVLGRTRPSPPLGDAALASHPTHGPGGGQLLPAHAGVDGGEQQITAVGEHQLTVAGEQRLKSVSEQKLTYVGEKQLTCTGKQQLTSMCEHALKYVGEKQFTSAPLEHGQRVAGAAPAGCNGEQQPRLAASQTERHGPARGCVGEQQLLLPADQPVSRGPASGVSLPAAVADRMLRLEVVVSREGKGGSSEAVAAVGLEPTVAAVAPSSPATLSTTPRSPMVTTGRVSTPTSPSPVVTPLRQPLHATPSRRSMRQVTTTDGAVASDEDSLSRAMRRKAASNLDSTEVFETWLNTCTLQNALVIIL</sequence>
<dbReference type="PANTHER" id="PTHR33377">
    <property type="entry name" value="OS10G0134700 PROTEIN-RELATED"/>
    <property type="match status" value="1"/>
</dbReference>
<dbReference type="Proteomes" id="UP001231189">
    <property type="component" value="Unassembled WGS sequence"/>
</dbReference>
<dbReference type="SUPFAM" id="SSF54171">
    <property type="entry name" value="DNA-binding domain"/>
    <property type="match status" value="1"/>
</dbReference>
<dbReference type="Gene3D" id="3.30.730.10">
    <property type="entry name" value="AP2/ERF domain"/>
    <property type="match status" value="1"/>
</dbReference>
<evidence type="ECO:0000256" key="6">
    <source>
        <dbReference type="SAM" id="MobiDB-lite"/>
    </source>
</evidence>
<protein>
    <recommendedName>
        <fullName evidence="7">AP2/ERF domain-containing protein</fullName>
    </recommendedName>
</protein>
<keyword evidence="5" id="KW-0539">Nucleus</keyword>
<feature type="compositionally biased region" description="Low complexity" evidence="6">
    <location>
        <begin position="518"/>
        <end position="530"/>
    </location>
</feature>
<name>A0AAD8U7V4_LOLMU</name>
<keyword evidence="4" id="KW-0804">Transcription</keyword>
<accession>A0AAD8U7V4</accession>
<evidence type="ECO:0000256" key="3">
    <source>
        <dbReference type="ARBA" id="ARBA00023125"/>
    </source>
</evidence>
<evidence type="ECO:0000313" key="8">
    <source>
        <dbReference type="EMBL" id="KAK1699444.1"/>
    </source>
</evidence>
<dbReference type="GO" id="GO:0003677">
    <property type="term" value="F:DNA binding"/>
    <property type="evidence" value="ECO:0007669"/>
    <property type="project" value="UniProtKB-KW"/>
</dbReference>
<dbReference type="SMART" id="SM00380">
    <property type="entry name" value="AP2"/>
    <property type="match status" value="1"/>
</dbReference>
<organism evidence="8 9">
    <name type="scientific">Lolium multiflorum</name>
    <name type="common">Italian ryegrass</name>
    <name type="synonym">Lolium perenne subsp. multiflorum</name>
    <dbReference type="NCBI Taxonomy" id="4521"/>
    <lineage>
        <taxon>Eukaryota</taxon>
        <taxon>Viridiplantae</taxon>
        <taxon>Streptophyta</taxon>
        <taxon>Embryophyta</taxon>
        <taxon>Tracheophyta</taxon>
        <taxon>Spermatophyta</taxon>
        <taxon>Magnoliopsida</taxon>
        <taxon>Liliopsida</taxon>
        <taxon>Poales</taxon>
        <taxon>Poaceae</taxon>
        <taxon>BOP clade</taxon>
        <taxon>Pooideae</taxon>
        <taxon>Poodae</taxon>
        <taxon>Poeae</taxon>
        <taxon>Poeae Chloroplast Group 2 (Poeae type)</taxon>
        <taxon>Loliodinae</taxon>
        <taxon>Loliinae</taxon>
        <taxon>Lolium</taxon>
    </lineage>
</organism>
<dbReference type="EMBL" id="JAUUTY010000001">
    <property type="protein sequence ID" value="KAK1699444.1"/>
    <property type="molecule type" value="Genomic_DNA"/>
</dbReference>
<dbReference type="CDD" id="cd00018">
    <property type="entry name" value="AP2"/>
    <property type="match status" value="1"/>
</dbReference>